<organism evidence="10 11">
    <name type="scientific">Chromobacterium violaceum</name>
    <dbReference type="NCBI Taxonomy" id="536"/>
    <lineage>
        <taxon>Bacteria</taxon>
        <taxon>Pseudomonadati</taxon>
        <taxon>Pseudomonadota</taxon>
        <taxon>Betaproteobacteria</taxon>
        <taxon>Neisseriales</taxon>
        <taxon>Chromobacteriaceae</taxon>
        <taxon>Chromobacterium</taxon>
    </lineage>
</organism>
<evidence type="ECO:0000256" key="6">
    <source>
        <dbReference type="SAM" id="Coils"/>
    </source>
</evidence>
<comment type="subcellular location">
    <subcellularLocation>
        <location evidence="1">Cell membrane</location>
        <topology evidence="1">Multi-pass membrane protein</topology>
    </subcellularLocation>
</comment>
<evidence type="ECO:0000313" key="11">
    <source>
        <dbReference type="Proteomes" id="UP000196342"/>
    </source>
</evidence>
<evidence type="ECO:0008006" key="12">
    <source>
        <dbReference type="Google" id="ProtNLM"/>
    </source>
</evidence>
<dbReference type="RefSeq" id="WP_011134327.1">
    <property type="nucleotide sequence ID" value="NZ_JABXOB010000002.1"/>
</dbReference>
<dbReference type="InterPro" id="IPR032807">
    <property type="entry name" value="GNVR"/>
</dbReference>
<dbReference type="Pfam" id="PF13807">
    <property type="entry name" value="GNVR"/>
    <property type="match status" value="1"/>
</dbReference>
<dbReference type="Proteomes" id="UP000196342">
    <property type="component" value="Unassembled WGS sequence"/>
</dbReference>
<keyword evidence="5 7" id="KW-0472">Membrane</keyword>
<evidence type="ECO:0000313" key="10">
    <source>
        <dbReference type="EMBL" id="OVE50501.1"/>
    </source>
</evidence>
<comment type="caution">
    <text evidence="10">The sequence shown here is derived from an EMBL/GenBank/DDBJ whole genome shotgun (WGS) entry which is preliminary data.</text>
</comment>
<protein>
    <recommendedName>
        <fullName evidence="12">Lipopolysaccharide biosynthesis protein</fullName>
    </recommendedName>
</protein>
<dbReference type="InterPro" id="IPR003856">
    <property type="entry name" value="LPS_length_determ_N"/>
</dbReference>
<dbReference type="InterPro" id="IPR050445">
    <property type="entry name" value="Bact_polysacc_biosynth/exp"/>
</dbReference>
<evidence type="ECO:0000256" key="3">
    <source>
        <dbReference type="ARBA" id="ARBA00022692"/>
    </source>
</evidence>
<proteinExistence type="predicted"/>
<dbReference type="OMA" id="VQETIYT"/>
<dbReference type="GO" id="GO:0004713">
    <property type="term" value="F:protein tyrosine kinase activity"/>
    <property type="evidence" value="ECO:0007669"/>
    <property type="project" value="TreeGrafter"/>
</dbReference>
<reference evidence="10 11" key="1">
    <citation type="submission" date="2017-05" db="EMBL/GenBank/DDBJ databases">
        <title>Chromobacterium violaceum GHPS1 isolated from Hydrocarbon polluted soil in French Guiana display an awesome secondary metabolite arsenal and a battery of drug and heavy-metal-resistance and detoxification of xenobiotics proteins.</title>
        <authorList>
            <person name="Belbahri L."/>
        </authorList>
    </citation>
    <scope>NUCLEOTIDE SEQUENCE [LARGE SCALE GENOMIC DNA]</scope>
    <source>
        <strain evidence="10 11">GHPS1</strain>
    </source>
</reference>
<feature type="transmembrane region" description="Helical" evidence="7">
    <location>
        <begin position="358"/>
        <end position="381"/>
    </location>
</feature>
<keyword evidence="11" id="KW-1185">Reference proteome</keyword>
<evidence type="ECO:0000256" key="5">
    <source>
        <dbReference type="ARBA" id="ARBA00023136"/>
    </source>
</evidence>
<sequence>MSVDQMKEIQIQSSQPTQNDEIDLTALLVKLARQRNWIIACTILCGTVTLCYALLAKPIFTAQTSIMPPQQQSSGMSALLGQLGGLAGAAGGISGLKNPNDLYIGMLQSRTVADKLIARFKLQSRYEQETVEGARKTLQQKSSFVSGKDGLIAVAVDDTDPQFAATLANAYVDELKALNRSLAVTDAAKRRLFFEQQLKDTKAQLAAAETDLRKTQEATGLILPEGQLPAIVSSVTQLRATIAAKEVQLEAMKSFATAQNPAYIKAQQELSGLHEQLAKLETGQRGNGDLLVPTGKFAQSGLEYMRKLRELKYQETIFELLSKQYELAKIDEAKDSSLIQVLDTAVPPELKSKPKRSLIVMLGLLGGLMIGILSALLRDLFQSEHSQQRRRQLLLALKSSQ</sequence>
<feature type="domain" description="Tyrosine-protein kinase G-rich" evidence="9">
    <location>
        <begin position="304"/>
        <end position="379"/>
    </location>
</feature>
<dbReference type="EMBL" id="NHOO01000001">
    <property type="protein sequence ID" value="OVE50501.1"/>
    <property type="molecule type" value="Genomic_DNA"/>
</dbReference>
<dbReference type="AlphaFoldDB" id="A0A202BGL3"/>
<keyword evidence="3 7" id="KW-0812">Transmembrane</keyword>
<keyword evidence="4 7" id="KW-1133">Transmembrane helix</keyword>
<keyword evidence="2" id="KW-1003">Cell membrane</keyword>
<dbReference type="GO" id="GO:0005886">
    <property type="term" value="C:plasma membrane"/>
    <property type="evidence" value="ECO:0007669"/>
    <property type="project" value="UniProtKB-SubCell"/>
</dbReference>
<evidence type="ECO:0000259" key="9">
    <source>
        <dbReference type="Pfam" id="PF13807"/>
    </source>
</evidence>
<feature type="coiled-coil region" evidence="6">
    <location>
        <begin position="191"/>
        <end position="218"/>
    </location>
</feature>
<evidence type="ECO:0000256" key="1">
    <source>
        <dbReference type="ARBA" id="ARBA00004651"/>
    </source>
</evidence>
<evidence type="ECO:0000256" key="4">
    <source>
        <dbReference type="ARBA" id="ARBA00022989"/>
    </source>
</evidence>
<dbReference type="PANTHER" id="PTHR32309:SF13">
    <property type="entry name" value="FERRIC ENTEROBACTIN TRANSPORT PROTEIN FEPE"/>
    <property type="match status" value="1"/>
</dbReference>
<name>A0A202BGL3_CHRVL</name>
<dbReference type="PANTHER" id="PTHR32309">
    <property type="entry name" value="TYROSINE-PROTEIN KINASE"/>
    <property type="match status" value="1"/>
</dbReference>
<keyword evidence="6" id="KW-0175">Coiled coil</keyword>
<evidence type="ECO:0000256" key="7">
    <source>
        <dbReference type="SAM" id="Phobius"/>
    </source>
</evidence>
<evidence type="ECO:0000256" key="2">
    <source>
        <dbReference type="ARBA" id="ARBA00022475"/>
    </source>
</evidence>
<evidence type="ECO:0000259" key="8">
    <source>
        <dbReference type="Pfam" id="PF02706"/>
    </source>
</evidence>
<dbReference type="Pfam" id="PF02706">
    <property type="entry name" value="Wzz"/>
    <property type="match status" value="1"/>
</dbReference>
<feature type="transmembrane region" description="Helical" evidence="7">
    <location>
        <begin position="37"/>
        <end position="55"/>
    </location>
</feature>
<feature type="domain" description="Polysaccharide chain length determinant N-terminal" evidence="8">
    <location>
        <begin position="20"/>
        <end position="118"/>
    </location>
</feature>
<gene>
    <name evidence="10" type="ORF">CBW21_00475</name>
</gene>
<accession>A0A202BGL3</accession>